<name>A0A250DJ85_9BURK</name>
<gene>
    <name evidence="2" type="ORF">CKY39_15335</name>
</gene>
<proteinExistence type="inferred from homology"/>
<dbReference type="PANTHER" id="PTHR42928:SF5">
    <property type="entry name" value="BLR1237 PROTEIN"/>
    <property type="match status" value="1"/>
</dbReference>
<dbReference type="Gene3D" id="3.40.190.10">
    <property type="entry name" value="Periplasmic binding protein-like II"/>
    <property type="match status" value="1"/>
</dbReference>
<dbReference type="KEGG" id="vbo:CKY39_15335"/>
<dbReference type="InterPro" id="IPR005064">
    <property type="entry name" value="BUG"/>
</dbReference>
<dbReference type="InterPro" id="IPR042100">
    <property type="entry name" value="Bug_dom1"/>
</dbReference>
<sequence>MVHARFSSPCAPRLSFARGRRACFRGAPAQAQAQAFPSKPIKWIVGYPAGGGSDFLARTIGAQMSVQAGQPVIVDNRAGAGAIIGAEVTARSPGDGYTVFTADNGVLVYNPALYKKLPYAVDRDFAMLGLMARTPLVLVAAPSTNLKTIGALMEQLKSKPGTLSYASPGNGSPHHLAMELFLSRSGLSTMHVPYRGAAPALQDVMGGQVPLMVVDTSSGLSAIQSGKVIPLMAFSAKRLPILPAVPTVGEQGFKDSEAYAWQGLVVPSSTPAAIQERLSKEMQAAVGNEGVRKKLQEGGWEPVPSDSVLMKTYAFAETKKWHALIRERGISLD</sequence>
<dbReference type="PIRSF" id="PIRSF017082">
    <property type="entry name" value="YflP"/>
    <property type="match status" value="1"/>
</dbReference>
<organism evidence="2 3">
    <name type="scientific">Variovorax boronicumulans</name>
    <dbReference type="NCBI Taxonomy" id="436515"/>
    <lineage>
        <taxon>Bacteria</taxon>
        <taxon>Pseudomonadati</taxon>
        <taxon>Pseudomonadota</taxon>
        <taxon>Betaproteobacteria</taxon>
        <taxon>Burkholderiales</taxon>
        <taxon>Comamonadaceae</taxon>
        <taxon>Variovorax</taxon>
    </lineage>
</organism>
<reference evidence="2 3" key="1">
    <citation type="submission" date="2017-09" db="EMBL/GenBank/DDBJ databases">
        <title>The diverse metabolic capabilities of V. boronicumulans make it an excellent choice for continued studies on novel biodegradation.</title>
        <authorList>
            <person name="Sun S."/>
        </authorList>
    </citation>
    <scope>NUCLEOTIDE SEQUENCE [LARGE SCALE GENOMIC DNA]</scope>
    <source>
        <strain evidence="2 3">J1</strain>
    </source>
</reference>
<dbReference type="SUPFAM" id="SSF53850">
    <property type="entry name" value="Periplasmic binding protein-like II"/>
    <property type="match status" value="1"/>
</dbReference>
<dbReference type="Pfam" id="PF03401">
    <property type="entry name" value="TctC"/>
    <property type="match status" value="1"/>
</dbReference>
<evidence type="ECO:0000256" key="1">
    <source>
        <dbReference type="ARBA" id="ARBA00006987"/>
    </source>
</evidence>
<dbReference type="Gene3D" id="3.40.190.150">
    <property type="entry name" value="Bordetella uptake gene, domain 1"/>
    <property type="match status" value="1"/>
</dbReference>
<dbReference type="PANTHER" id="PTHR42928">
    <property type="entry name" value="TRICARBOXYLATE-BINDING PROTEIN"/>
    <property type="match status" value="1"/>
</dbReference>
<evidence type="ECO:0000313" key="3">
    <source>
        <dbReference type="Proteomes" id="UP000217154"/>
    </source>
</evidence>
<comment type="similarity">
    <text evidence="1">Belongs to the UPF0065 (bug) family.</text>
</comment>
<dbReference type="CDD" id="cd13578">
    <property type="entry name" value="PBP2_Bug27"/>
    <property type="match status" value="1"/>
</dbReference>
<protein>
    <submittedName>
        <fullName evidence="2">ABC transporter substrate-binding protein</fullName>
    </submittedName>
</protein>
<accession>A0A250DJ85</accession>
<dbReference type="Proteomes" id="UP000217154">
    <property type="component" value="Chromosome"/>
</dbReference>
<dbReference type="EMBL" id="CP023284">
    <property type="protein sequence ID" value="ATA54437.1"/>
    <property type="molecule type" value="Genomic_DNA"/>
</dbReference>
<dbReference type="AlphaFoldDB" id="A0A250DJ85"/>
<evidence type="ECO:0000313" key="2">
    <source>
        <dbReference type="EMBL" id="ATA54437.1"/>
    </source>
</evidence>